<dbReference type="RefSeq" id="WP_212506253.1">
    <property type="nucleotide sequence ID" value="NZ_CP060696.1"/>
</dbReference>
<evidence type="ECO:0000313" key="3">
    <source>
        <dbReference type="Proteomes" id="UP000516046"/>
    </source>
</evidence>
<reference evidence="2 3" key="1">
    <citation type="submission" date="2020-08" db="EMBL/GenBank/DDBJ databases">
        <authorList>
            <person name="Ren C."/>
            <person name="Gu Y."/>
            <person name="Xu Y."/>
        </authorList>
    </citation>
    <scope>NUCLEOTIDE SEQUENCE [LARGE SCALE GENOMIC DNA]</scope>
    <source>
        <strain evidence="2 3">LBM18003</strain>
    </source>
</reference>
<keyword evidence="1" id="KW-0812">Transmembrane</keyword>
<sequence>MRILHMFLAEIQHLAGRFFEKHPVTAYLVLTLAAPLLLLLAVALVALLVSVPYLLLR</sequence>
<gene>
    <name evidence="2" type="ORF">H6X83_09485</name>
</gene>
<feature type="transmembrane region" description="Helical" evidence="1">
    <location>
        <begin position="26"/>
        <end position="56"/>
    </location>
</feature>
<keyword evidence="1" id="KW-1133">Transmembrane helix</keyword>
<dbReference type="EMBL" id="CP060696">
    <property type="protein sequence ID" value="QNO17184.1"/>
    <property type="molecule type" value="Genomic_DNA"/>
</dbReference>
<dbReference type="Proteomes" id="UP000516046">
    <property type="component" value="Chromosome"/>
</dbReference>
<organism evidence="2 3">
    <name type="scientific">Caproicibacterium amylolyticum</name>
    <dbReference type="NCBI Taxonomy" id="2766537"/>
    <lineage>
        <taxon>Bacteria</taxon>
        <taxon>Bacillati</taxon>
        <taxon>Bacillota</taxon>
        <taxon>Clostridia</taxon>
        <taxon>Eubacteriales</taxon>
        <taxon>Oscillospiraceae</taxon>
        <taxon>Caproicibacterium</taxon>
    </lineage>
</organism>
<evidence type="ECO:0000256" key="1">
    <source>
        <dbReference type="SAM" id="Phobius"/>
    </source>
</evidence>
<keyword evidence="1" id="KW-0472">Membrane</keyword>
<accession>A0A7G9WES2</accession>
<dbReference type="KEGG" id="caml:H6X83_09485"/>
<keyword evidence="3" id="KW-1185">Reference proteome</keyword>
<dbReference type="AlphaFoldDB" id="A0A7G9WES2"/>
<name>A0A7G9WES2_9FIRM</name>
<protein>
    <submittedName>
        <fullName evidence="2">Uncharacterized protein</fullName>
    </submittedName>
</protein>
<proteinExistence type="predicted"/>
<evidence type="ECO:0000313" key="2">
    <source>
        <dbReference type="EMBL" id="QNO17184.1"/>
    </source>
</evidence>